<dbReference type="Gene3D" id="2.130.10.10">
    <property type="entry name" value="YVTN repeat-like/Quinoprotein amine dehydrogenase"/>
    <property type="match status" value="1"/>
</dbReference>
<dbReference type="InterPro" id="IPR018391">
    <property type="entry name" value="PQQ_b-propeller_rpt"/>
</dbReference>
<dbReference type="PANTHER" id="PTHR34512:SF30">
    <property type="entry name" value="OUTER MEMBRANE PROTEIN ASSEMBLY FACTOR BAMB"/>
    <property type="match status" value="1"/>
</dbReference>
<feature type="domain" description="Pyrrolo-quinoline quinone repeat" evidence="1">
    <location>
        <begin position="127"/>
        <end position="362"/>
    </location>
</feature>
<comment type="caution">
    <text evidence="2">The sequence shown here is derived from an EMBL/GenBank/DDBJ whole genome shotgun (WGS) entry which is preliminary data.</text>
</comment>
<dbReference type="InterPro" id="IPR002372">
    <property type="entry name" value="PQQ_rpt_dom"/>
</dbReference>
<dbReference type="AlphaFoldDB" id="A0A927D158"/>
<dbReference type="SUPFAM" id="SSF50998">
    <property type="entry name" value="Quinoprotein alcohol dehydrogenase-like"/>
    <property type="match status" value="1"/>
</dbReference>
<accession>A0A927D158</accession>
<sequence>MGVSFRGWTAGLMTGVLVLGACAEDQTYLPGEREDIRSVLQNPDLALPLDGPTPQNQSRAIALGAATNNASWTHSIGTAQYRIAHPALGSVPQLAWSADIGAGDSRRQRITADPVVAAGRVFTLDADARVTATSTSGATLWTRDLTPASDRQGQSSGGGLAVEGDTLYVSVGYGVLAALDVASGGVRWEQKLEATGTGTPTVFGDLIYLTSGDDTGWAVRKSDGRVEWQTAATASINNVLGAPAPAITSQFAIFAFGSGEVQGVFRRGGVNRWNSAVVGRRPGRASSLISDVTSAPVVSGDRVYVGNQSGRLAALSIDSGVRLWTARDGAMGPVWPAGGSIFAMTDLNELVRLDASDGSRIWGARLPNFVKDKPKRQSEVFAHYGPVIAGGRVIIASNDGLLRSYSPVDGTLISSVEIPGGATTAPVVAGGTLYVVSAKGQLHAYR</sequence>
<feature type="domain" description="Pyrrolo-quinoline quinone repeat" evidence="1">
    <location>
        <begin position="386"/>
        <end position="445"/>
    </location>
</feature>
<dbReference type="InterPro" id="IPR011047">
    <property type="entry name" value="Quinoprotein_ADH-like_sf"/>
</dbReference>
<dbReference type="EMBL" id="JACTAG010000001">
    <property type="protein sequence ID" value="MBD3662458.1"/>
    <property type="molecule type" value="Genomic_DNA"/>
</dbReference>
<dbReference type="InterPro" id="IPR015943">
    <property type="entry name" value="WD40/YVTN_repeat-like_dom_sf"/>
</dbReference>
<proteinExistence type="predicted"/>
<evidence type="ECO:0000313" key="3">
    <source>
        <dbReference type="Proteomes" id="UP000635142"/>
    </source>
</evidence>
<gene>
    <name evidence="2" type="ORF">H9Q16_00830</name>
</gene>
<dbReference type="SMART" id="SM00564">
    <property type="entry name" value="PQQ"/>
    <property type="match status" value="6"/>
</dbReference>
<protein>
    <submittedName>
        <fullName evidence="2">PQQ-binding-like beta-propeller repeat protein</fullName>
    </submittedName>
</protein>
<reference evidence="2" key="1">
    <citation type="submission" date="2020-08" db="EMBL/GenBank/DDBJ databases">
        <title>Sulfitobacter aestuariivivens sp. nov., isolated from a tidal flat.</title>
        <authorList>
            <person name="Park S."/>
            <person name="Yoon J.-H."/>
        </authorList>
    </citation>
    <scope>NUCLEOTIDE SEQUENCE</scope>
    <source>
        <strain evidence="2">TSTF-M16</strain>
    </source>
</reference>
<organism evidence="2 3">
    <name type="scientific">Sulfitobacter aestuariivivens</name>
    <dbReference type="NCBI Taxonomy" id="2766981"/>
    <lineage>
        <taxon>Bacteria</taxon>
        <taxon>Pseudomonadati</taxon>
        <taxon>Pseudomonadota</taxon>
        <taxon>Alphaproteobacteria</taxon>
        <taxon>Rhodobacterales</taxon>
        <taxon>Roseobacteraceae</taxon>
        <taxon>Sulfitobacter</taxon>
    </lineage>
</organism>
<dbReference type="PANTHER" id="PTHR34512">
    <property type="entry name" value="CELL SURFACE PROTEIN"/>
    <property type="match status" value="1"/>
</dbReference>
<dbReference type="Pfam" id="PF13360">
    <property type="entry name" value="PQQ_2"/>
    <property type="match status" value="2"/>
</dbReference>
<dbReference type="PROSITE" id="PS51257">
    <property type="entry name" value="PROKAR_LIPOPROTEIN"/>
    <property type="match status" value="1"/>
</dbReference>
<evidence type="ECO:0000259" key="1">
    <source>
        <dbReference type="Pfam" id="PF13360"/>
    </source>
</evidence>
<dbReference type="Proteomes" id="UP000635142">
    <property type="component" value="Unassembled WGS sequence"/>
</dbReference>
<keyword evidence="3" id="KW-1185">Reference proteome</keyword>
<name>A0A927D158_9RHOB</name>
<evidence type="ECO:0000313" key="2">
    <source>
        <dbReference type="EMBL" id="MBD3662458.1"/>
    </source>
</evidence>